<dbReference type="RefSeq" id="WP_378126967.1">
    <property type="nucleotide sequence ID" value="NZ_JBHSED010000025.1"/>
</dbReference>
<gene>
    <name evidence="1" type="ORF">ACFO1S_13945</name>
</gene>
<sequence>MMKPEVGNIYCVYVERLQRYAACQITRFKLPESARDKTLGAV</sequence>
<name>A0ABV8SAG3_9BACL</name>
<proteinExistence type="predicted"/>
<keyword evidence="2" id="KW-1185">Reference proteome</keyword>
<reference evidence="2" key="1">
    <citation type="journal article" date="2019" name="Int. J. Syst. Evol. Microbiol.">
        <title>The Global Catalogue of Microorganisms (GCM) 10K type strain sequencing project: providing services to taxonomists for standard genome sequencing and annotation.</title>
        <authorList>
            <consortium name="The Broad Institute Genomics Platform"/>
            <consortium name="The Broad Institute Genome Sequencing Center for Infectious Disease"/>
            <person name="Wu L."/>
            <person name="Ma J."/>
        </authorList>
    </citation>
    <scope>NUCLEOTIDE SEQUENCE [LARGE SCALE GENOMIC DNA]</scope>
    <source>
        <strain evidence="2">CGMCC 4.1641</strain>
    </source>
</reference>
<dbReference type="EMBL" id="JBHSED010000025">
    <property type="protein sequence ID" value="MFC4304526.1"/>
    <property type="molecule type" value="Genomic_DNA"/>
</dbReference>
<comment type="caution">
    <text evidence="1">The sequence shown here is derived from an EMBL/GenBank/DDBJ whole genome shotgun (WGS) entry which is preliminary data.</text>
</comment>
<protein>
    <submittedName>
        <fullName evidence="1">Uncharacterized protein</fullName>
    </submittedName>
</protein>
<dbReference type="Proteomes" id="UP001595755">
    <property type="component" value="Unassembled WGS sequence"/>
</dbReference>
<accession>A0ABV8SAG3</accession>
<evidence type="ECO:0000313" key="2">
    <source>
        <dbReference type="Proteomes" id="UP001595755"/>
    </source>
</evidence>
<organism evidence="1 2">
    <name type="scientific">Cohnella boryungensis</name>
    <dbReference type="NCBI Taxonomy" id="768479"/>
    <lineage>
        <taxon>Bacteria</taxon>
        <taxon>Bacillati</taxon>
        <taxon>Bacillota</taxon>
        <taxon>Bacilli</taxon>
        <taxon>Bacillales</taxon>
        <taxon>Paenibacillaceae</taxon>
        <taxon>Cohnella</taxon>
    </lineage>
</organism>
<evidence type="ECO:0000313" key="1">
    <source>
        <dbReference type="EMBL" id="MFC4304526.1"/>
    </source>
</evidence>